<comment type="caution">
    <text evidence="1">The sequence shown here is derived from an EMBL/GenBank/DDBJ whole genome shotgun (WGS) entry which is preliminary data.</text>
</comment>
<dbReference type="GO" id="GO:0016301">
    <property type="term" value="F:kinase activity"/>
    <property type="evidence" value="ECO:0007669"/>
    <property type="project" value="UniProtKB-KW"/>
</dbReference>
<reference evidence="1" key="1">
    <citation type="journal article" date="2019" name="Sci. Rep.">
        <title>Draft genome of Tanacetum cinerariifolium, the natural source of mosquito coil.</title>
        <authorList>
            <person name="Yamashiro T."/>
            <person name="Shiraishi A."/>
            <person name="Satake H."/>
            <person name="Nakayama K."/>
        </authorList>
    </citation>
    <scope>NUCLEOTIDE SEQUENCE</scope>
</reference>
<sequence length="76" mass="8258">MGLVVMRGGDGVARFVMYDLTKPQVASSSIQLDHFGDLVLDEHDGFTLPLLDNLLSKGLHIVKSFLPKCRLGSLSS</sequence>
<keyword evidence="1" id="KW-0418">Kinase</keyword>
<dbReference type="AlphaFoldDB" id="A0A699QT44"/>
<name>A0A699QT44_TANCI</name>
<accession>A0A699QT44</accession>
<keyword evidence="1" id="KW-0808">Transferase</keyword>
<protein>
    <submittedName>
        <fullName evidence="1">PAS domain-containing protein tyrosine kinase family protein</fullName>
    </submittedName>
</protein>
<gene>
    <name evidence="1" type="ORF">Tci_844468</name>
</gene>
<proteinExistence type="predicted"/>
<organism evidence="1">
    <name type="scientific">Tanacetum cinerariifolium</name>
    <name type="common">Dalmatian daisy</name>
    <name type="synonym">Chrysanthemum cinerariifolium</name>
    <dbReference type="NCBI Taxonomy" id="118510"/>
    <lineage>
        <taxon>Eukaryota</taxon>
        <taxon>Viridiplantae</taxon>
        <taxon>Streptophyta</taxon>
        <taxon>Embryophyta</taxon>
        <taxon>Tracheophyta</taxon>
        <taxon>Spermatophyta</taxon>
        <taxon>Magnoliopsida</taxon>
        <taxon>eudicotyledons</taxon>
        <taxon>Gunneridae</taxon>
        <taxon>Pentapetalae</taxon>
        <taxon>asterids</taxon>
        <taxon>campanulids</taxon>
        <taxon>Asterales</taxon>
        <taxon>Asteraceae</taxon>
        <taxon>Asteroideae</taxon>
        <taxon>Anthemideae</taxon>
        <taxon>Anthemidinae</taxon>
        <taxon>Tanacetum</taxon>
    </lineage>
</organism>
<evidence type="ECO:0000313" key="1">
    <source>
        <dbReference type="EMBL" id="GFC72498.1"/>
    </source>
</evidence>
<dbReference type="EMBL" id="BKCJ011038128">
    <property type="protein sequence ID" value="GFC72498.1"/>
    <property type="molecule type" value="Genomic_DNA"/>
</dbReference>